<keyword evidence="5 8" id="KW-0812">Transmembrane</keyword>
<feature type="transmembrane region" description="Helical" evidence="8">
    <location>
        <begin position="201"/>
        <end position="219"/>
    </location>
</feature>
<dbReference type="Proteomes" id="UP001500503">
    <property type="component" value="Unassembled WGS sequence"/>
</dbReference>
<evidence type="ECO:0000256" key="2">
    <source>
        <dbReference type="ARBA" id="ARBA00022475"/>
    </source>
</evidence>
<evidence type="ECO:0000256" key="7">
    <source>
        <dbReference type="ARBA" id="ARBA00023136"/>
    </source>
</evidence>
<evidence type="ECO:0000256" key="6">
    <source>
        <dbReference type="ARBA" id="ARBA00022989"/>
    </source>
</evidence>
<reference evidence="11" key="1">
    <citation type="journal article" date="2019" name="Int. J. Syst. Evol. Microbiol.">
        <title>The Global Catalogue of Microorganisms (GCM) 10K type strain sequencing project: providing services to taxonomists for standard genome sequencing and annotation.</title>
        <authorList>
            <consortium name="The Broad Institute Genomics Platform"/>
            <consortium name="The Broad Institute Genome Sequencing Center for Infectious Disease"/>
            <person name="Wu L."/>
            <person name="Ma J."/>
        </authorList>
    </citation>
    <scope>NUCLEOTIDE SEQUENCE [LARGE SCALE GENOMIC DNA]</scope>
    <source>
        <strain evidence="11">JCM 17933</strain>
    </source>
</reference>
<accession>A0ABP8Q7Y4</accession>
<keyword evidence="4" id="KW-0808">Transferase</keyword>
<proteinExistence type="predicted"/>
<evidence type="ECO:0000256" key="4">
    <source>
        <dbReference type="ARBA" id="ARBA00022679"/>
    </source>
</evidence>
<comment type="caution">
    <text evidence="10">The sequence shown here is derived from an EMBL/GenBank/DDBJ whole genome shotgun (WGS) entry which is preliminary data.</text>
</comment>
<keyword evidence="6 8" id="KW-1133">Transmembrane helix</keyword>
<evidence type="ECO:0000256" key="1">
    <source>
        <dbReference type="ARBA" id="ARBA00004651"/>
    </source>
</evidence>
<evidence type="ECO:0000256" key="8">
    <source>
        <dbReference type="SAM" id="Phobius"/>
    </source>
</evidence>
<feature type="transmembrane region" description="Helical" evidence="8">
    <location>
        <begin position="160"/>
        <end position="189"/>
    </location>
</feature>
<feature type="transmembrane region" description="Helical" evidence="8">
    <location>
        <begin position="137"/>
        <end position="153"/>
    </location>
</feature>
<keyword evidence="11" id="KW-1185">Reference proteome</keyword>
<comment type="subcellular location">
    <subcellularLocation>
        <location evidence="1">Cell membrane</location>
        <topology evidence="1">Multi-pass membrane protein</topology>
    </subcellularLocation>
</comment>
<organism evidence="10 11">
    <name type="scientific">Actinoallomurus oryzae</name>
    <dbReference type="NCBI Taxonomy" id="502180"/>
    <lineage>
        <taxon>Bacteria</taxon>
        <taxon>Bacillati</taxon>
        <taxon>Actinomycetota</taxon>
        <taxon>Actinomycetes</taxon>
        <taxon>Streptosporangiales</taxon>
        <taxon>Thermomonosporaceae</taxon>
        <taxon>Actinoallomurus</taxon>
    </lineage>
</organism>
<evidence type="ECO:0000259" key="9">
    <source>
        <dbReference type="Pfam" id="PF13231"/>
    </source>
</evidence>
<protein>
    <submittedName>
        <fullName evidence="10">Glycosyltransferase family 39 protein</fullName>
    </submittedName>
</protein>
<dbReference type="InterPro" id="IPR038731">
    <property type="entry name" value="RgtA/B/C-like"/>
</dbReference>
<keyword evidence="7 8" id="KW-0472">Membrane</keyword>
<dbReference type="EMBL" id="BAABHF010000022">
    <property type="protein sequence ID" value="GAA4497624.1"/>
    <property type="molecule type" value="Genomic_DNA"/>
</dbReference>
<evidence type="ECO:0000256" key="3">
    <source>
        <dbReference type="ARBA" id="ARBA00022676"/>
    </source>
</evidence>
<dbReference type="InterPro" id="IPR050297">
    <property type="entry name" value="LipidA_mod_glycosyltrf_83"/>
</dbReference>
<evidence type="ECO:0000256" key="5">
    <source>
        <dbReference type="ARBA" id="ARBA00022692"/>
    </source>
</evidence>
<evidence type="ECO:0000313" key="11">
    <source>
        <dbReference type="Proteomes" id="UP001500503"/>
    </source>
</evidence>
<evidence type="ECO:0000313" key="10">
    <source>
        <dbReference type="EMBL" id="GAA4497624.1"/>
    </source>
</evidence>
<dbReference type="Pfam" id="PF13231">
    <property type="entry name" value="PMT_2"/>
    <property type="match status" value="1"/>
</dbReference>
<keyword evidence="2" id="KW-1003">Cell membrane</keyword>
<feature type="transmembrane region" description="Helical" evidence="8">
    <location>
        <begin position="79"/>
        <end position="99"/>
    </location>
</feature>
<dbReference type="PANTHER" id="PTHR33908">
    <property type="entry name" value="MANNOSYLTRANSFERASE YKCB-RELATED"/>
    <property type="match status" value="1"/>
</dbReference>
<feature type="transmembrane region" description="Helical" evidence="8">
    <location>
        <begin position="277"/>
        <end position="294"/>
    </location>
</feature>
<feature type="domain" description="Glycosyltransferase RgtA/B/C/D-like" evidence="9">
    <location>
        <begin position="58"/>
        <end position="219"/>
    </location>
</feature>
<sequence length="496" mass="52367">MTTVRPNTGRPGLAAWPVAGVVVGLAAVLSALSPRYGFHRDELYFLVAGRHPAWGYVDQPPLTPLVARGATALFGDTPAGLRIAATLACAATVLVTALIARELNGGRRAQVFAALAAAVSGFVLAVGHMVSTATFDLLAWLVVAWLALGLLRTGGDGRRWLVLGAVVGLAALNKYLVVMLAVALLLAVLAVGPRSALRGPWPVAAVVIAAVIAAPNLWWQATHGWPQLTVAGGISADDGAENRALFVPLQIVYLSPFLVPVWIAGIRRLWRDPELRWARAVVVAYPLLCVVVVASGGKPYYALPLLLVLTAAGCEPLARWTRGRLRTAVVVVAGALAAVTSGLVSLPLLPPSALAPANALNEEQGEQVGWQALTSAVAAQWSAIPPAERAHAVIFAENYGEHGAIARYGPRHGLPMPYSGHMSDADWGPPPDSATGPVVLVYQDGDEDVDRFFTGCRTRSRVATGTDNEERGAHVDVCSGTTGPWSAMWPRLRHYY</sequence>
<gene>
    <name evidence="10" type="ORF">GCM10023191_041420</name>
</gene>
<feature type="transmembrane region" description="Helical" evidence="8">
    <location>
        <begin position="111"/>
        <end position="131"/>
    </location>
</feature>
<dbReference type="RefSeq" id="WP_345466065.1">
    <property type="nucleotide sequence ID" value="NZ_BAABHF010000022.1"/>
</dbReference>
<dbReference type="PANTHER" id="PTHR33908:SF11">
    <property type="entry name" value="MEMBRANE PROTEIN"/>
    <property type="match status" value="1"/>
</dbReference>
<feature type="transmembrane region" description="Helical" evidence="8">
    <location>
        <begin position="12"/>
        <end position="32"/>
    </location>
</feature>
<name>A0ABP8Q7Y4_9ACTN</name>
<keyword evidence="3" id="KW-0328">Glycosyltransferase</keyword>
<feature type="transmembrane region" description="Helical" evidence="8">
    <location>
        <begin position="325"/>
        <end position="349"/>
    </location>
</feature>